<dbReference type="AlphaFoldDB" id="A0A5J4VUV8"/>
<feature type="compositionally biased region" description="Basic and acidic residues" evidence="1">
    <location>
        <begin position="98"/>
        <end position="116"/>
    </location>
</feature>
<protein>
    <submittedName>
        <fullName evidence="2">Uncharacterized protein</fullName>
    </submittedName>
</protein>
<comment type="caution">
    <text evidence="2">The sequence shown here is derived from an EMBL/GenBank/DDBJ whole genome shotgun (WGS) entry which is preliminary data.</text>
</comment>
<feature type="region of interest" description="Disordered" evidence="1">
    <location>
        <begin position="96"/>
        <end position="116"/>
    </location>
</feature>
<reference evidence="2 3" key="1">
    <citation type="submission" date="2019-03" db="EMBL/GenBank/DDBJ databases">
        <title>Single cell metagenomics reveals metabolic interactions within the superorganism composed of flagellate Streblomastix strix and complex community of Bacteroidetes bacteria on its surface.</title>
        <authorList>
            <person name="Treitli S.C."/>
            <person name="Kolisko M."/>
            <person name="Husnik F."/>
            <person name="Keeling P."/>
            <person name="Hampl V."/>
        </authorList>
    </citation>
    <scope>NUCLEOTIDE SEQUENCE [LARGE SCALE GENOMIC DNA]</scope>
    <source>
        <strain evidence="2">ST1C</strain>
    </source>
</reference>
<sequence length="162" mass="19353">MSMTNKKNTRYTIKGVDYTQQKQRHSGIHSKEPIIGNEKEQKELFDKLYLQALKRQDKIQQLTVDANEKGVYKLDQPKSEVENLVNRLYSIAQQRNQKLNEKENAKKEAERKEKEIQARKYSRVVKNDIDSEKQRKLNWVAQPREKKNGFRYEKKAEIEEKD</sequence>
<dbReference type="EMBL" id="SNRW01004938">
    <property type="protein sequence ID" value="KAA6386160.1"/>
    <property type="molecule type" value="Genomic_DNA"/>
</dbReference>
<organism evidence="2 3">
    <name type="scientific">Streblomastix strix</name>
    <dbReference type="NCBI Taxonomy" id="222440"/>
    <lineage>
        <taxon>Eukaryota</taxon>
        <taxon>Metamonada</taxon>
        <taxon>Preaxostyla</taxon>
        <taxon>Oxymonadida</taxon>
        <taxon>Streblomastigidae</taxon>
        <taxon>Streblomastix</taxon>
    </lineage>
</organism>
<name>A0A5J4VUV8_9EUKA</name>
<feature type="region of interest" description="Disordered" evidence="1">
    <location>
        <begin position="1"/>
        <end position="35"/>
    </location>
</feature>
<accession>A0A5J4VUV8</accession>
<evidence type="ECO:0000256" key="1">
    <source>
        <dbReference type="SAM" id="MobiDB-lite"/>
    </source>
</evidence>
<evidence type="ECO:0000313" key="2">
    <source>
        <dbReference type="EMBL" id="KAA6386160.1"/>
    </source>
</evidence>
<dbReference type="Proteomes" id="UP000324800">
    <property type="component" value="Unassembled WGS sequence"/>
</dbReference>
<evidence type="ECO:0000313" key="3">
    <source>
        <dbReference type="Proteomes" id="UP000324800"/>
    </source>
</evidence>
<proteinExistence type="predicted"/>
<gene>
    <name evidence="2" type="ORF">EZS28_018314</name>
</gene>